<comment type="caution">
    <text evidence="1">The sequence shown here is derived from an EMBL/GenBank/DDBJ whole genome shotgun (WGS) entry which is preliminary data.</text>
</comment>
<accession>A0ABS7SH18</accession>
<dbReference type="Gene3D" id="2.40.50.230">
    <property type="entry name" value="Gp5 N-terminal domain"/>
    <property type="match status" value="1"/>
</dbReference>
<dbReference type="SUPFAM" id="SSF69349">
    <property type="entry name" value="Phage fibre proteins"/>
    <property type="match status" value="1"/>
</dbReference>
<proteinExistence type="predicted"/>
<dbReference type="Proteomes" id="UP000826651">
    <property type="component" value="Unassembled WGS sequence"/>
</dbReference>
<dbReference type="EMBL" id="JAGSHT010000032">
    <property type="protein sequence ID" value="MBZ2199656.1"/>
    <property type="molecule type" value="Genomic_DNA"/>
</dbReference>
<keyword evidence="2" id="KW-1185">Reference proteome</keyword>
<gene>
    <name evidence="1" type="ORF">KCQ71_26180</name>
</gene>
<organism evidence="1 2">
    <name type="scientific">Occultella gossypii</name>
    <dbReference type="NCBI Taxonomy" id="2800820"/>
    <lineage>
        <taxon>Bacteria</taxon>
        <taxon>Bacillati</taxon>
        <taxon>Actinomycetota</taxon>
        <taxon>Actinomycetes</taxon>
        <taxon>Micrococcales</taxon>
        <taxon>Ruaniaceae</taxon>
        <taxon>Occultella</taxon>
    </lineage>
</organism>
<sequence length="268" mass="27328">MTTIVDTIAAIVRHELAAVRSTELGVVESVYPHATADDDDNYGVDVALKNSGLLLKRVPVGTGHVGTVGIPNVGDLVLVAFDHGDVNAPLVIARFYDDADRPPRSTTDEIVLRLPLDADDDASVLAALRNHPTDDPARELIIEMPPKITVRIVDGTVTATAGQTELRLDQSGASGGTVQVKSGATTVTLDQDGDATLTSAASVTLQASGDLTLQAGGSIALDAGTSLTARAGTTAELTGGLSATVRGGTGVRVQGVSVSINGLTSFGP</sequence>
<dbReference type="RefSeq" id="WP_223411633.1">
    <property type="nucleotide sequence ID" value="NZ_JAGSHT010000032.1"/>
</dbReference>
<evidence type="ECO:0000313" key="2">
    <source>
        <dbReference type="Proteomes" id="UP000826651"/>
    </source>
</evidence>
<dbReference type="SUPFAM" id="SSF69255">
    <property type="entry name" value="gp5 N-terminal domain-like"/>
    <property type="match status" value="1"/>
</dbReference>
<protein>
    <recommendedName>
        <fullName evidence="3">Gp5/Type VI secretion system Vgr protein OB-fold domain-containing protein</fullName>
    </recommendedName>
</protein>
<evidence type="ECO:0000313" key="1">
    <source>
        <dbReference type="EMBL" id="MBZ2199656.1"/>
    </source>
</evidence>
<evidence type="ECO:0008006" key="3">
    <source>
        <dbReference type="Google" id="ProtNLM"/>
    </source>
</evidence>
<dbReference type="InterPro" id="IPR037026">
    <property type="entry name" value="Vgr_OB-fold_dom_sf"/>
</dbReference>
<reference evidence="1 2" key="1">
    <citation type="submission" date="2021-04" db="EMBL/GenBank/DDBJ databases">
        <title>Ruania sp. nov., isolated from sandy soil of mangrove forest.</title>
        <authorList>
            <person name="Ge X."/>
            <person name="Huang R."/>
            <person name="Liu W."/>
        </authorList>
    </citation>
    <scope>NUCLEOTIDE SEQUENCE [LARGE SCALE GENOMIC DNA]</scope>
    <source>
        <strain evidence="1 2">N2-46</strain>
    </source>
</reference>
<name>A0ABS7SH18_9MICO</name>